<evidence type="ECO:0000256" key="3">
    <source>
        <dbReference type="ARBA" id="ARBA00022475"/>
    </source>
</evidence>
<feature type="transmembrane region" description="Helical" evidence="7">
    <location>
        <begin position="135"/>
        <end position="158"/>
    </location>
</feature>
<dbReference type="Pfam" id="PF00528">
    <property type="entry name" value="BPD_transp_1"/>
    <property type="match status" value="1"/>
</dbReference>
<dbReference type="EMBL" id="FOEF01000006">
    <property type="protein sequence ID" value="SEP33545.1"/>
    <property type="molecule type" value="Genomic_DNA"/>
</dbReference>
<dbReference type="InterPro" id="IPR000515">
    <property type="entry name" value="MetI-like"/>
</dbReference>
<feature type="transmembrane region" description="Helical" evidence="7">
    <location>
        <begin position="19"/>
        <end position="40"/>
    </location>
</feature>
<dbReference type="SUPFAM" id="SSF161098">
    <property type="entry name" value="MetI-like"/>
    <property type="match status" value="1"/>
</dbReference>
<feature type="domain" description="ABC transmembrane type-1" evidence="8">
    <location>
        <begin position="62"/>
        <end position="257"/>
    </location>
</feature>
<dbReference type="GO" id="GO:0022857">
    <property type="term" value="F:transmembrane transporter activity"/>
    <property type="evidence" value="ECO:0007669"/>
    <property type="project" value="InterPro"/>
</dbReference>
<dbReference type="InterPro" id="IPR043429">
    <property type="entry name" value="ArtM/GltK/GlnP/TcyL/YhdX-like"/>
</dbReference>
<sequence length="295" mass="32005">MNNVLFDVPGPKAKARHRLYAVIGILVVLALIAFVVYSFYDSGQFAGQKWEWLQYAQVQSDLANAVVATLKAFALGAVFALIFGAVFAAGRLSDHAWVRGISTAIVEFFRAIPLLILMFLFYYGLPTLGADTSPLFAVVLGLTLYNGSVLAEVFRAGINSLPKGQAEAAYALGMRKTQVMFTVLLPQAIRAMLPTIISQLVVLLKDTALGFLVTYPELLYYARYIGSQGVFARPIVPSTIVAAAIYIAMCLLLTALATYLERRNRRSKKHIEPTDRKAEQVVLGNAAGGAGFSGT</sequence>
<evidence type="ECO:0000313" key="10">
    <source>
        <dbReference type="Proteomes" id="UP000198582"/>
    </source>
</evidence>
<comment type="subcellular location">
    <subcellularLocation>
        <location evidence="1 7">Cell membrane</location>
        <topology evidence="1 7">Multi-pass membrane protein</topology>
    </subcellularLocation>
</comment>
<feature type="transmembrane region" description="Helical" evidence="7">
    <location>
        <begin position="104"/>
        <end position="123"/>
    </location>
</feature>
<dbReference type="Proteomes" id="UP000198582">
    <property type="component" value="Unassembled WGS sequence"/>
</dbReference>
<dbReference type="NCBIfam" id="TIGR01726">
    <property type="entry name" value="HEQRo_perm_3TM"/>
    <property type="match status" value="1"/>
</dbReference>
<keyword evidence="5 7" id="KW-1133">Transmembrane helix</keyword>
<gene>
    <name evidence="9" type="ORF">SAMN04489732_106141</name>
</gene>
<evidence type="ECO:0000256" key="1">
    <source>
        <dbReference type="ARBA" id="ARBA00004651"/>
    </source>
</evidence>
<keyword evidence="4 7" id="KW-0812">Transmembrane</keyword>
<comment type="similarity">
    <text evidence="7">Belongs to the binding-protein-dependent transport system permease family.</text>
</comment>
<evidence type="ECO:0000256" key="5">
    <source>
        <dbReference type="ARBA" id="ARBA00022989"/>
    </source>
</evidence>
<feature type="transmembrane region" description="Helical" evidence="7">
    <location>
        <begin position="72"/>
        <end position="92"/>
    </location>
</feature>
<dbReference type="PANTHER" id="PTHR30614:SF21">
    <property type="entry name" value="AMINO ACID ABC TRANSPORTER PERMEASE"/>
    <property type="match status" value="1"/>
</dbReference>
<dbReference type="RefSeq" id="WP_091617665.1">
    <property type="nucleotide sequence ID" value="NZ_FOEF01000006.1"/>
</dbReference>
<keyword evidence="2 7" id="KW-0813">Transport</keyword>
<evidence type="ECO:0000259" key="8">
    <source>
        <dbReference type="PROSITE" id="PS50928"/>
    </source>
</evidence>
<keyword evidence="3" id="KW-1003">Cell membrane</keyword>
<evidence type="ECO:0000313" key="9">
    <source>
        <dbReference type="EMBL" id="SEP33545.1"/>
    </source>
</evidence>
<dbReference type="PROSITE" id="PS50928">
    <property type="entry name" value="ABC_TM1"/>
    <property type="match status" value="1"/>
</dbReference>
<accession>A0A1H8X0R4</accession>
<keyword evidence="10" id="KW-1185">Reference proteome</keyword>
<dbReference type="Gene3D" id="1.10.3720.10">
    <property type="entry name" value="MetI-like"/>
    <property type="match status" value="1"/>
</dbReference>
<protein>
    <submittedName>
        <fullName evidence="9">Amino acid ABC transporter membrane protein 2, PAAT family</fullName>
    </submittedName>
</protein>
<keyword evidence="6 7" id="KW-0472">Membrane</keyword>
<evidence type="ECO:0000256" key="2">
    <source>
        <dbReference type="ARBA" id="ARBA00022448"/>
    </source>
</evidence>
<evidence type="ECO:0000256" key="6">
    <source>
        <dbReference type="ARBA" id="ARBA00023136"/>
    </source>
</evidence>
<feature type="transmembrane region" description="Helical" evidence="7">
    <location>
        <begin position="240"/>
        <end position="260"/>
    </location>
</feature>
<dbReference type="CDD" id="cd06261">
    <property type="entry name" value="TM_PBP2"/>
    <property type="match status" value="1"/>
</dbReference>
<dbReference type="GO" id="GO:0043190">
    <property type="term" value="C:ATP-binding cassette (ABC) transporter complex"/>
    <property type="evidence" value="ECO:0007669"/>
    <property type="project" value="InterPro"/>
</dbReference>
<feature type="transmembrane region" description="Helical" evidence="7">
    <location>
        <begin position="179"/>
        <end position="204"/>
    </location>
</feature>
<reference evidence="9 10" key="1">
    <citation type="submission" date="2016-10" db="EMBL/GenBank/DDBJ databases">
        <authorList>
            <person name="de Groot N.N."/>
        </authorList>
    </citation>
    <scope>NUCLEOTIDE SEQUENCE [LARGE SCALE GENOMIC DNA]</scope>
    <source>
        <strain evidence="9 10">DSM 44993</strain>
    </source>
</reference>
<evidence type="ECO:0000256" key="4">
    <source>
        <dbReference type="ARBA" id="ARBA00022692"/>
    </source>
</evidence>
<dbReference type="PANTHER" id="PTHR30614">
    <property type="entry name" value="MEMBRANE COMPONENT OF AMINO ACID ABC TRANSPORTER"/>
    <property type="match status" value="1"/>
</dbReference>
<evidence type="ECO:0000256" key="7">
    <source>
        <dbReference type="RuleBase" id="RU363032"/>
    </source>
</evidence>
<dbReference type="InterPro" id="IPR035906">
    <property type="entry name" value="MetI-like_sf"/>
</dbReference>
<dbReference type="InterPro" id="IPR010065">
    <property type="entry name" value="AA_ABC_transptr_permease_3TM"/>
</dbReference>
<proteinExistence type="inferred from homology"/>
<organism evidence="9 10">
    <name type="scientific">Amycolatopsis saalfeldensis</name>
    <dbReference type="NCBI Taxonomy" id="394193"/>
    <lineage>
        <taxon>Bacteria</taxon>
        <taxon>Bacillati</taxon>
        <taxon>Actinomycetota</taxon>
        <taxon>Actinomycetes</taxon>
        <taxon>Pseudonocardiales</taxon>
        <taxon>Pseudonocardiaceae</taxon>
        <taxon>Amycolatopsis</taxon>
    </lineage>
</organism>
<dbReference type="AlphaFoldDB" id="A0A1H8X0R4"/>
<dbReference type="STRING" id="394193.SAMN04489732_106141"/>
<dbReference type="GO" id="GO:0006865">
    <property type="term" value="P:amino acid transport"/>
    <property type="evidence" value="ECO:0007669"/>
    <property type="project" value="TreeGrafter"/>
</dbReference>
<name>A0A1H8X0R4_9PSEU</name>
<dbReference type="OrthoDB" id="4543034at2"/>